<dbReference type="Gene3D" id="3.90.1600.10">
    <property type="entry name" value="Palm domain of DNA polymerase"/>
    <property type="match status" value="2"/>
</dbReference>
<dbReference type="PROSITE" id="PS00116">
    <property type="entry name" value="DNA_POLYMERASE_B"/>
    <property type="match status" value="1"/>
</dbReference>
<dbReference type="InterPro" id="IPR017964">
    <property type="entry name" value="DNA-dir_DNA_pol_B_CS"/>
</dbReference>
<evidence type="ECO:0000256" key="8">
    <source>
        <dbReference type="ARBA" id="ARBA00049244"/>
    </source>
</evidence>
<dbReference type="InterPro" id="IPR043502">
    <property type="entry name" value="DNA/RNA_pol_sf"/>
</dbReference>
<dbReference type="AlphaFoldDB" id="X1QJ20"/>
<gene>
    <name evidence="10" type="ORF">S12H4_00279</name>
</gene>
<dbReference type="SUPFAM" id="SSF56672">
    <property type="entry name" value="DNA/RNA polymerases"/>
    <property type="match status" value="1"/>
</dbReference>
<keyword evidence="5" id="KW-0235">DNA replication</keyword>
<keyword evidence="3" id="KW-0808">Transferase</keyword>
<comment type="catalytic activity">
    <reaction evidence="8">
        <text>DNA(n) + a 2'-deoxyribonucleoside 5'-triphosphate = DNA(n+1) + diphosphate</text>
        <dbReference type="Rhea" id="RHEA:22508"/>
        <dbReference type="Rhea" id="RHEA-COMP:17339"/>
        <dbReference type="Rhea" id="RHEA-COMP:17340"/>
        <dbReference type="ChEBI" id="CHEBI:33019"/>
        <dbReference type="ChEBI" id="CHEBI:61560"/>
        <dbReference type="ChEBI" id="CHEBI:173112"/>
        <dbReference type="EC" id="2.7.7.7"/>
    </reaction>
</comment>
<dbReference type="GO" id="GO:0000166">
    <property type="term" value="F:nucleotide binding"/>
    <property type="evidence" value="ECO:0007669"/>
    <property type="project" value="InterPro"/>
</dbReference>
<evidence type="ECO:0000259" key="9">
    <source>
        <dbReference type="Pfam" id="PF03175"/>
    </source>
</evidence>
<dbReference type="EMBL" id="BARW01000024">
    <property type="protein sequence ID" value="GAI68253.1"/>
    <property type="molecule type" value="Genomic_DNA"/>
</dbReference>
<dbReference type="PANTHER" id="PTHR33568:SF3">
    <property type="entry name" value="DNA-DIRECTED DNA POLYMERASE"/>
    <property type="match status" value="1"/>
</dbReference>
<dbReference type="GO" id="GO:0006260">
    <property type="term" value="P:DNA replication"/>
    <property type="evidence" value="ECO:0007669"/>
    <property type="project" value="UniProtKB-KW"/>
</dbReference>
<evidence type="ECO:0000256" key="5">
    <source>
        <dbReference type="ARBA" id="ARBA00022705"/>
    </source>
</evidence>
<reference evidence="10" key="1">
    <citation type="journal article" date="2014" name="Front. Microbiol.">
        <title>High frequency of phylogenetically diverse reductive dehalogenase-homologous genes in deep subseafloor sedimentary metagenomes.</title>
        <authorList>
            <person name="Kawai M."/>
            <person name="Futagami T."/>
            <person name="Toyoda A."/>
            <person name="Takaki Y."/>
            <person name="Nishi S."/>
            <person name="Hori S."/>
            <person name="Arai W."/>
            <person name="Tsubouchi T."/>
            <person name="Morono Y."/>
            <person name="Uchiyama I."/>
            <person name="Ito T."/>
            <person name="Fujiyama A."/>
            <person name="Inagaki F."/>
            <person name="Takami H."/>
        </authorList>
    </citation>
    <scope>NUCLEOTIDE SEQUENCE</scope>
    <source>
        <strain evidence="10">Expedition CK06-06</strain>
    </source>
</reference>
<dbReference type="InterPro" id="IPR023211">
    <property type="entry name" value="DNA_pol_palm_dom_sf"/>
</dbReference>
<evidence type="ECO:0000256" key="2">
    <source>
        <dbReference type="ARBA" id="ARBA00012417"/>
    </source>
</evidence>
<protein>
    <recommendedName>
        <fullName evidence="2">DNA-directed DNA polymerase</fullName>
        <ecNumber evidence="2">2.7.7.7</ecNumber>
    </recommendedName>
</protein>
<name>X1QJ20_9ZZZZ</name>
<dbReference type="InterPro" id="IPR006172">
    <property type="entry name" value="DNA-dir_DNA_pol_B"/>
</dbReference>
<feature type="domain" description="DNA-directed DNA polymerase family B mitochondria/virus" evidence="9">
    <location>
        <begin position="11"/>
        <end position="244"/>
    </location>
</feature>
<evidence type="ECO:0000313" key="10">
    <source>
        <dbReference type="EMBL" id="GAI68253.1"/>
    </source>
</evidence>
<evidence type="ECO:0000256" key="6">
    <source>
        <dbReference type="ARBA" id="ARBA00022932"/>
    </source>
</evidence>
<comment type="caution">
    <text evidence="10">The sequence shown here is derived from an EMBL/GenBank/DDBJ whole genome shotgun (WGS) entry which is preliminary data.</text>
</comment>
<dbReference type="PRINTS" id="PR00106">
    <property type="entry name" value="DNAPOLB"/>
</dbReference>
<accession>X1QJ20</accession>
<keyword evidence="7" id="KW-0238">DNA-binding</keyword>
<sequence>MKIDFETCSQQELIDYCRNDVLIDFENFKQFIRFLVGNTISRLCYTRASTAMAAYLLRHYHTPIYIHNNAEAIKLERDSYKGGRCECFFIGEPDYESFYVLDVNSLYPFVMRNNEYPVKYICKLPKSTIKELTEYIKIKAVVARVLIETNKPVYAVNRDRTLFPIGVFETVLTTPELKYALEHGHIKRVYNCVIYEQANIFKSYVDTIYTLRQDFKSAGVDVYQNLCKYLLNSLYGKFGQKAENWVKIGDCPNEPDREELLFTHGSHKVMRLRYLLGELFELKSYSESFNSFPAIASHVTAYGRMYLWSLMQLCGHGNYFYCDTDSLVVNDTGMDNLTTVLHDIKLGFMKHEETTHKLIIHGLKDYEKDSKTIIKGIRKNAVKVNEGVYKQEQWSSFKGLLHSGDINTYTVKSITKHLTRKYTKGIVTDSGVVKPISLAEENCYVN</sequence>
<organism evidence="10">
    <name type="scientific">marine sediment metagenome</name>
    <dbReference type="NCBI Taxonomy" id="412755"/>
    <lineage>
        <taxon>unclassified sequences</taxon>
        <taxon>metagenomes</taxon>
        <taxon>ecological metagenomes</taxon>
    </lineage>
</organism>
<proteinExistence type="inferred from homology"/>
<evidence type="ECO:0000256" key="7">
    <source>
        <dbReference type="ARBA" id="ARBA00023125"/>
    </source>
</evidence>
<comment type="similarity">
    <text evidence="1">Belongs to the DNA polymerase type-B family.</text>
</comment>
<dbReference type="Gene3D" id="1.10.287.690">
    <property type="entry name" value="Helix hairpin bin"/>
    <property type="match status" value="1"/>
</dbReference>
<dbReference type="InterPro" id="IPR004868">
    <property type="entry name" value="DNA-dir_DNA_pol_B_mt/vir"/>
</dbReference>
<dbReference type="EC" id="2.7.7.7" evidence="2"/>
<evidence type="ECO:0000256" key="4">
    <source>
        <dbReference type="ARBA" id="ARBA00022695"/>
    </source>
</evidence>
<keyword evidence="4" id="KW-0548">Nucleotidyltransferase</keyword>
<evidence type="ECO:0000256" key="3">
    <source>
        <dbReference type="ARBA" id="ARBA00022679"/>
    </source>
</evidence>
<evidence type="ECO:0000256" key="1">
    <source>
        <dbReference type="ARBA" id="ARBA00005755"/>
    </source>
</evidence>
<dbReference type="GO" id="GO:0003887">
    <property type="term" value="F:DNA-directed DNA polymerase activity"/>
    <property type="evidence" value="ECO:0007669"/>
    <property type="project" value="UniProtKB-KW"/>
</dbReference>
<dbReference type="GO" id="GO:0003677">
    <property type="term" value="F:DNA binding"/>
    <property type="evidence" value="ECO:0007669"/>
    <property type="project" value="UniProtKB-KW"/>
</dbReference>
<dbReference type="PANTHER" id="PTHR33568">
    <property type="entry name" value="DNA POLYMERASE"/>
    <property type="match status" value="1"/>
</dbReference>
<dbReference type="Pfam" id="PF03175">
    <property type="entry name" value="DNA_pol_B_2"/>
    <property type="match status" value="1"/>
</dbReference>
<keyword evidence="6" id="KW-0239">DNA-directed DNA polymerase</keyword>